<comment type="caution">
    <text evidence="1">The sequence shown here is derived from an EMBL/GenBank/DDBJ whole genome shotgun (WGS) entry which is preliminary data.</text>
</comment>
<dbReference type="Proteomes" id="UP000730591">
    <property type="component" value="Unassembled WGS sequence"/>
</dbReference>
<gene>
    <name evidence="1" type="ORF">HCJ93_17525</name>
</gene>
<reference evidence="1 2" key="1">
    <citation type="submission" date="2020-03" db="EMBL/GenBank/DDBJ databases">
        <title>WGS of actinomycetes isolated from Thailand.</title>
        <authorList>
            <person name="Thawai C."/>
        </authorList>
    </citation>
    <scope>NUCLEOTIDE SEQUENCE [LARGE SCALE GENOMIC DNA]</scope>
    <source>
        <strain evidence="1 2">SBST2-5</strain>
    </source>
</reference>
<evidence type="ECO:0000313" key="1">
    <source>
        <dbReference type="EMBL" id="NJP51817.1"/>
    </source>
</evidence>
<evidence type="ECO:0000313" key="2">
    <source>
        <dbReference type="Proteomes" id="UP000730591"/>
    </source>
</evidence>
<protein>
    <submittedName>
        <fullName evidence="1">Uncharacterized protein</fullName>
    </submittedName>
</protein>
<keyword evidence="2" id="KW-1185">Reference proteome</keyword>
<accession>A0ABX1AA50</accession>
<organism evidence="1 2">
    <name type="scientific">Streptomyces composti</name>
    <dbReference type="NCBI Taxonomy" id="2720025"/>
    <lineage>
        <taxon>Bacteria</taxon>
        <taxon>Bacillati</taxon>
        <taxon>Actinomycetota</taxon>
        <taxon>Actinomycetes</taxon>
        <taxon>Kitasatosporales</taxon>
        <taxon>Streptomycetaceae</taxon>
        <taxon>Streptomyces</taxon>
    </lineage>
</organism>
<proteinExistence type="predicted"/>
<dbReference type="RefSeq" id="WP_167996664.1">
    <property type="nucleotide sequence ID" value="NZ_JAATEM010000020.1"/>
</dbReference>
<sequence length="127" mass="12226">MVVAAGGREGRAGEVRCGDRSGWAVGFPGFPGSAVGSGVRAAVGGVPGGLVRRVGAAVAGRLGACGVRTEAVAGLLGVTGRRDASVAAGRSLGRAGRCVPPVAVGRLLAADVRDGAVPVSRVPGGRC</sequence>
<dbReference type="EMBL" id="JAATEM010000020">
    <property type="protein sequence ID" value="NJP51817.1"/>
    <property type="molecule type" value="Genomic_DNA"/>
</dbReference>
<name>A0ABX1AA50_9ACTN</name>